<feature type="transmembrane region" description="Helical" evidence="8">
    <location>
        <begin position="363"/>
        <end position="383"/>
    </location>
</feature>
<dbReference type="GO" id="GO:0140359">
    <property type="term" value="F:ABC-type transporter activity"/>
    <property type="evidence" value="ECO:0007669"/>
    <property type="project" value="InterPro"/>
</dbReference>
<proteinExistence type="predicted"/>
<feature type="domain" description="ABC transporter" evidence="9">
    <location>
        <begin position="432"/>
        <end position="665"/>
    </location>
</feature>
<evidence type="ECO:0000313" key="11">
    <source>
        <dbReference type="Proteomes" id="UP000789831"/>
    </source>
</evidence>
<dbReference type="InterPro" id="IPR017871">
    <property type="entry name" value="ABC_transporter-like_CS"/>
</dbReference>
<dbReference type="PROSITE" id="PS50893">
    <property type="entry name" value="ABC_TRANSPORTER_2"/>
    <property type="match status" value="1"/>
</dbReference>
<comment type="subcellular location">
    <subcellularLocation>
        <location evidence="1">Membrane</location>
        <topology evidence="1">Multi-pass membrane protein</topology>
    </subcellularLocation>
</comment>
<dbReference type="OrthoDB" id="8061355at2759"/>
<keyword evidence="4" id="KW-0547">Nucleotide-binding</keyword>
<dbReference type="GO" id="GO:0016887">
    <property type="term" value="F:ATP hydrolysis activity"/>
    <property type="evidence" value="ECO:0007669"/>
    <property type="project" value="InterPro"/>
</dbReference>
<keyword evidence="3 8" id="KW-0812">Transmembrane</keyword>
<evidence type="ECO:0000259" key="9">
    <source>
        <dbReference type="PROSITE" id="PS50893"/>
    </source>
</evidence>
<dbReference type="SUPFAM" id="SSF52540">
    <property type="entry name" value="P-loop containing nucleoside triphosphate hydrolases"/>
    <property type="match status" value="1"/>
</dbReference>
<dbReference type="InterPro" id="IPR003593">
    <property type="entry name" value="AAA+_ATPase"/>
</dbReference>
<dbReference type="PANTHER" id="PTHR19229">
    <property type="entry name" value="ATP-BINDING CASSETTE TRANSPORTER SUBFAMILY A ABCA"/>
    <property type="match status" value="1"/>
</dbReference>
<evidence type="ECO:0000256" key="4">
    <source>
        <dbReference type="ARBA" id="ARBA00022741"/>
    </source>
</evidence>
<keyword evidence="7 8" id="KW-0472">Membrane</keyword>
<dbReference type="PROSITE" id="PS00211">
    <property type="entry name" value="ABC_TRANSPORTER_1"/>
    <property type="match status" value="1"/>
</dbReference>
<dbReference type="GO" id="GO:0005524">
    <property type="term" value="F:ATP binding"/>
    <property type="evidence" value="ECO:0007669"/>
    <property type="project" value="UniProtKB-KW"/>
</dbReference>
<comment type="caution">
    <text evidence="10">The sequence shown here is derived from an EMBL/GenBank/DDBJ whole genome shotgun (WGS) entry which is preliminary data.</text>
</comment>
<reference evidence="10" key="1">
    <citation type="submission" date="2021-06" db="EMBL/GenBank/DDBJ databases">
        <authorList>
            <person name="Kallberg Y."/>
            <person name="Tangrot J."/>
            <person name="Rosling A."/>
        </authorList>
    </citation>
    <scope>NUCLEOTIDE SEQUENCE</scope>
    <source>
        <strain evidence="10">MT106</strain>
    </source>
</reference>
<feature type="non-terminal residue" evidence="10">
    <location>
        <position position="1"/>
    </location>
</feature>
<evidence type="ECO:0000256" key="3">
    <source>
        <dbReference type="ARBA" id="ARBA00022692"/>
    </source>
</evidence>
<dbReference type="InterPro" id="IPR003439">
    <property type="entry name" value="ABC_transporter-like_ATP-bd"/>
</dbReference>
<dbReference type="Proteomes" id="UP000789831">
    <property type="component" value="Unassembled WGS sequence"/>
</dbReference>
<protein>
    <submittedName>
        <fullName evidence="10">3848_t:CDS:1</fullName>
    </submittedName>
</protein>
<sequence length="677" mass="77156">MNQTQSSCSHELRLGSFRQQLITMLKQHYTLQLSNAELVVEDINEKLAIWDLPGLYQCEPPAREKIKCITLLYAPIDQRATKIMQNFVNKNQKRTGNKLDLSDRLLMDLNPPTHNLGIVPVSSSDFIYSYSLLNPKVVDFAVSFEFPDDGRVEYTLWYNFTTVQNKTVYGEETQINANLGIFDALKNDAYSNKALDTTIDSYGNNLLSVKRGIEEAILVSNVAGVMDTIREKECGQRNWMEMMGLRPSVYWLSHFISAGYLVFFQSLILISLGYAMNFAFFQNTDFFKKIVKGDYSRPQGVSTGWIVGLFLPFFQFAELYSQIVLKSTNTPFYPNKNPGFHWKELNNQHIYNSRLSEFLPQPYRPLVIMSAQIIAYAMVVWIIDQGPKFYARNFGRRYQITSNDTQYHQTNMDEDLAHERFRALSSNQPFALRIVRLVKEYRGKLFSKSRERKLAVNGLYLTVEEGQLFALLGQNGAGKTTAISIIAGHLQPTSGYVTIYNKDIITNVNSIRSSMGICPQHDLLFSDLTCEEHINLFAGIKGIELDIGELLAKVGLVKVRNFPSSKLSGGMKRRLSVIIASIGDPKILILDEPTTGMDPLNRRKVWSFLSEYKRNRIILLTTHSMEEADLLGDRIGIMAHGKLRAIGSSTHLKNKYGIGYRIQIQTDSENIEFVQEW</sequence>
<evidence type="ECO:0000256" key="8">
    <source>
        <dbReference type="SAM" id="Phobius"/>
    </source>
</evidence>
<feature type="transmembrane region" description="Helical" evidence="8">
    <location>
        <begin position="249"/>
        <end position="276"/>
    </location>
</feature>
<keyword evidence="11" id="KW-1185">Reference proteome</keyword>
<dbReference type="EMBL" id="CAJVPL010001004">
    <property type="protein sequence ID" value="CAG8546268.1"/>
    <property type="molecule type" value="Genomic_DNA"/>
</dbReference>
<evidence type="ECO:0000256" key="1">
    <source>
        <dbReference type="ARBA" id="ARBA00004141"/>
    </source>
</evidence>
<dbReference type="PANTHER" id="PTHR19229:SF205">
    <property type="entry name" value="ABC TRANSPORTER A FAMILY MEMBER 1-RELATED"/>
    <property type="match status" value="1"/>
</dbReference>
<dbReference type="InterPro" id="IPR026082">
    <property type="entry name" value="ABCA"/>
</dbReference>
<evidence type="ECO:0000256" key="2">
    <source>
        <dbReference type="ARBA" id="ARBA00022448"/>
    </source>
</evidence>
<dbReference type="Gene3D" id="3.40.50.300">
    <property type="entry name" value="P-loop containing nucleotide triphosphate hydrolases"/>
    <property type="match status" value="1"/>
</dbReference>
<keyword evidence="5" id="KW-0067">ATP-binding</keyword>
<dbReference type="InterPro" id="IPR027417">
    <property type="entry name" value="P-loop_NTPase"/>
</dbReference>
<dbReference type="CDD" id="cd03263">
    <property type="entry name" value="ABC_subfamily_A"/>
    <property type="match status" value="1"/>
</dbReference>
<dbReference type="SMART" id="SM00382">
    <property type="entry name" value="AAA"/>
    <property type="match status" value="1"/>
</dbReference>
<dbReference type="AlphaFoldDB" id="A0A9N9AY13"/>
<dbReference type="Pfam" id="PF00005">
    <property type="entry name" value="ABC_tran"/>
    <property type="match status" value="1"/>
</dbReference>
<evidence type="ECO:0000256" key="6">
    <source>
        <dbReference type="ARBA" id="ARBA00022989"/>
    </source>
</evidence>
<evidence type="ECO:0000256" key="5">
    <source>
        <dbReference type="ARBA" id="ARBA00022840"/>
    </source>
</evidence>
<evidence type="ECO:0000256" key="7">
    <source>
        <dbReference type="ARBA" id="ARBA00023136"/>
    </source>
</evidence>
<keyword evidence="6 8" id="KW-1133">Transmembrane helix</keyword>
<gene>
    <name evidence="10" type="ORF">AGERDE_LOCUS6435</name>
</gene>
<evidence type="ECO:0000313" key="10">
    <source>
        <dbReference type="EMBL" id="CAG8546268.1"/>
    </source>
</evidence>
<organism evidence="10 11">
    <name type="scientific">Ambispora gerdemannii</name>
    <dbReference type="NCBI Taxonomy" id="144530"/>
    <lineage>
        <taxon>Eukaryota</taxon>
        <taxon>Fungi</taxon>
        <taxon>Fungi incertae sedis</taxon>
        <taxon>Mucoromycota</taxon>
        <taxon>Glomeromycotina</taxon>
        <taxon>Glomeromycetes</taxon>
        <taxon>Archaeosporales</taxon>
        <taxon>Ambisporaceae</taxon>
        <taxon>Ambispora</taxon>
    </lineage>
</organism>
<dbReference type="GO" id="GO:0016020">
    <property type="term" value="C:membrane"/>
    <property type="evidence" value="ECO:0007669"/>
    <property type="project" value="UniProtKB-SubCell"/>
</dbReference>
<keyword evidence="2" id="KW-0813">Transport</keyword>
<accession>A0A9N9AY13</accession>
<dbReference type="FunFam" id="3.40.50.300:FF:000665">
    <property type="entry name" value="ABC transporter A family member 2"/>
    <property type="match status" value="1"/>
</dbReference>
<name>A0A9N9AY13_9GLOM</name>